<dbReference type="OrthoDB" id="7409704at2"/>
<protein>
    <recommendedName>
        <fullName evidence="3">Lipoprotein</fullName>
    </recommendedName>
</protein>
<accession>A0A4V3BSI3</accession>
<proteinExistence type="predicted"/>
<dbReference type="EMBL" id="SNWD01000012">
    <property type="protein sequence ID" value="TDN79548.1"/>
    <property type="molecule type" value="Genomic_DNA"/>
</dbReference>
<sequence length="143" mass="15588">MNSASRLCLPAILMITACSGQGDLAGNHANQDKRRVYGEQDKRIAQLLSIGETSAKAGGVPQDQALLCDIALQTMSDKLRQSGALSDVQMRAFEKVQAFYRQRAAEGRSQKQIVSARKDLETAHVEASERVRLAIGCLRDLNS</sequence>
<keyword evidence="2" id="KW-1185">Reference proteome</keyword>
<gene>
    <name evidence="1" type="ORF">EV664_11227</name>
</gene>
<dbReference type="Proteomes" id="UP000295493">
    <property type="component" value="Unassembled WGS sequence"/>
</dbReference>
<dbReference type="RefSeq" id="WP_133496511.1">
    <property type="nucleotide sequence ID" value="NZ_BMLU01000020.1"/>
</dbReference>
<evidence type="ECO:0000313" key="2">
    <source>
        <dbReference type="Proteomes" id="UP000295493"/>
    </source>
</evidence>
<organism evidence="1 2">
    <name type="scientific">Stakelama pacifica</name>
    <dbReference type="NCBI Taxonomy" id="517720"/>
    <lineage>
        <taxon>Bacteria</taxon>
        <taxon>Pseudomonadati</taxon>
        <taxon>Pseudomonadota</taxon>
        <taxon>Alphaproteobacteria</taxon>
        <taxon>Sphingomonadales</taxon>
        <taxon>Sphingomonadaceae</taxon>
        <taxon>Stakelama</taxon>
    </lineage>
</organism>
<dbReference type="AlphaFoldDB" id="A0A4V3BSI3"/>
<reference evidence="1 2" key="1">
    <citation type="submission" date="2019-03" db="EMBL/GenBank/DDBJ databases">
        <title>Genomic Encyclopedia of Type Strains, Phase IV (KMG-IV): sequencing the most valuable type-strain genomes for metagenomic binning, comparative biology and taxonomic classification.</title>
        <authorList>
            <person name="Goeker M."/>
        </authorList>
    </citation>
    <scope>NUCLEOTIDE SEQUENCE [LARGE SCALE GENOMIC DNA]</scope>
    <source>
        <strain evidence="1 2">DSM 25059</strain>
    </source>
</reference>
<evidence type="ECO:0008006" key="3">
    <source>
        <dbReference type="Google" id="ProtNLM"/>
    </source>
</evidence>
<evidence type="ECO:0000313" key="1">
    <source>
        <dbReference type="EMBL" id="TDN79548.1"/>
    </source>
</evidence>
<comment type="caution">
    <text evidence="1">The sequence shown here is derived from an EMBL/GenBank/DDBJ whole genome shotgun (WGS) entry which is preliminary data.</text>
</comment>
<dbReference type="PROSITE" id="PS51257">
    <property type="entry name" value="PROKAR_LIPOPROTEIN"/>
    <property type="match status" value="1"/>
</dbReference>
<name>A0A4V3BSI3_9SPHN</name>